<dbReference type="Proteomes" id="UP001148786">
    <property type="component" value="Unassembled WGS sequence"/>
</dbReference>
<dbReference type="AlphaFoldDB" id="A0A9W8K5L5"/>
<accession>A0A9W8K5L5</accession>
<evidence type="ECO:0000313" key="3">
    <source>
        <dbReference type="Proteomes" id="UP001148786"/>
    </source>
</evidence>
<reference evidence="2" key="1">
    <citation type="submission" date="2022-07" db="EMBL/GenBank/DDBJ databases">
        <title>Genome Sequence of Agrocybe chaxingu.</title>
        <authorList>
            <person name="Buettner E."/>
        </authorList>
    </citation>
    <scope>NUCLEOTIDE SEQUENCE</scope>
    <source>
        <strain evidence="2">MP-N11</strain>
    </source>
</reference>
<feature type="compositionally biased region" description="Low complexity" evidence="1">
    <location>
        <begin position="410"/>
        <end position="421"/>
    </location>
</feature>
<dbReference type="EMBL" id="JANKHO010000200">
    <property type="protein sequence ID" value="KAJ3513399.1"/>
    <property type="molecule type" value="Genomic_DNA"/>
</dbReference>
<sequence>MLKKVRIDVNLFVLVPPTYAEGFDVFGEWKALDELLIVDVQPQVLESVFGTSNEAADGFEEVNVWSSASSLSGSALAGIIVLTLIHLELLWEIITLLPPIDRQMISLASRFTRSQAIHFIFGHLRYTGKITPKVSNIHLASKEVKEVIRKLELNSSRMVIQEDDNSAVIFQFLETLPNLQALEYHQLGHLVRLGDLSRLISSIRSASLLEFVIYSGLYATVEGIPTAGPVGLEKLSITWHVDDNPNEPGSSLTRLYALIRPSLTTLAKLRIDNSPEKFGGDFDLQLLKPAGRTLRTFEYTLQSSDDSILDTIPDIFPHLTKLSIQWDNLFTEHSDAHIEAISKNENLTDLTLSSDFEETADDSVMADWDYACATRMSITITDVLHTAIRDVMDDMSIDVEFQLPSEADNDSSLSGADDSSSTCLSPKPTKIPRLEGQSPATASASNTMGKSKEGTQRLATEPISSVACVSSTLHLRPRLPPEILDTVLAFLKHKYLGPVCLTNSFLGGIAQRRFYASVTLDSPVRTVVFLQSVIKNPRLAGLVRSLELDGA</sequence>
<comment type="caution">
    <text evidence="2">The sequence shown here is derived from an EMBL/GenBank/DDBJ whole genome shotgun (WGS) entry which is preliminary data.</text>
</comment>
<feature type="compositionally biased region" description="Polar residues" evidence="1">
    <location>
        <begin position="438"/>
        <end position="449"/>
    </location>
</feature>
<evidence type="ECO:0000256" key="1">
    <source>
        <dbReference type="SAM" id="MobiDB-lite"/>
    </source>
</evidence>
<name>A0A9W8K5L5_9AGAR</name>
<proteinExistence type="predicted"/>
<keyword evidence="3" id="KW-1185">Reference proteome</keyword>
<dbReference type="InterPro" id="IPR032675">
    <property type="entry name" value="LRR_dom_sf"/>
</dbReference>
<evidence type="ECO:0008006" key="4">
    <source>
        <dbReference type="Google" id="ProtNLM"/>
    </source>
</evidence>
<organism evidence="2 3">
    <name type="scientific">Agrocybe chaxingu</name>
    <dbReference type="NCBI Taxonomy" id="84603"/>
    <lineage>
        <taxon>Eukaryota</taxon>
        <taxon>Fungi</taxon>
        <taxon>Dikarya</taxon>
        <taxon>Basidiomycota</taxon>
        <taxon>Agaricomycotina</taxon>
        <taxon>Agaricomycetes</taxon>
        <taxon>Agaricomycetidae</taxon>
        <taxon>Agaricales</taxon>
        <taxon>Agaricineae</taxon>
        <taxon>Strophariaceae</taxon>
        <taxon>Agrocybe</taxon>
    </lineage>
</organism>
<evidence type="ECO:0000313" key="2">
    <source>
        <dbReference type="EMBL" id="KAJ3513399.1"/>
    </source>
</evidence>
<gene>
    <name evidence="2" type="ORF">NLJ89_g2961</name>
</gene>
<dbReference type="Gene3D" id="3.80.10.10">
    <property type="entry name" value="Ribonuclease Inhibitor"/>
    <property type="match status" value="1"/>
</dbReference>
<feature type="region of interest" description="Disordered" evidence="1">
    <location>
        <begin position="406"/>
        <end position="458"/>
    </location>
</feature>
<dbReference type="OrthoDB" id="3025297at2759"/>
<protein>
    <recommendedName>
        <fullName evidence="4">F-box domain-containing protein</fullName>
    </recommendedName>
</protein>